<gene>
    <name evidence="2" type="ORF">ACFQ42_07250</name>
</gene>
<dbReference type="RefSeq" id="WP_125677120.1">
    <property type="nucleotide sequence ID" value="NZ_JBHTOI010000042.1"/>
</dbReference>
<proteinExistence type="predicted"/>
<comment type="caution">
    <text evidence="2">The sequence shown here is derived from an EMBL/GenBank/DDBJ whole genome shotgun (WGS) entry which is preliminary data.</text>
</comment>
<protein>
    <submittedName>
        <fullName evidence="2">Fic family protein</fullName>
    </submittedName>
</protein>
<feature type="domain" description="Fido" evidence="1">
    <location>
        <begin position="86"/>
        <end position="173"/>
    </location>
</feature>
<evidence type="ECO:0000313" key="3">
    <source>
        <dbReference type="Proteomes" id="UP001597251"/>
    </source>
</evidence>
<dbReference type="Gene3D" id="1.20.120.1870">
    <property type="entry name" value="Fic/DOC protein, Fido domain"/>
    <property type="match status" value="1"/>
</dbReference>
<dbReference type="Pfam" id="PF02661">
    <property type="entry name" value="Fic"/>
    <property type="match status" value="1"/>
</dbReference>
<dbReference type="InterPro" id="IPR003812">
    <property type="entry name" value="Fido"/>
</dbReference>
<dbReference type="Proteomes" id="UP001597251">
    <property type="component" value="Unassembled WGS sequence"/>
</dbReference>
<reference evidence="3" key="1">
    <citation type="journal article" date="2019" name="Int. J. Syst. Evol. Microbiol.">
        <title>The Global Catalogue of Microorganisms (GCM) 10K type strain sequencing project: providing services to taxonomists for standard genome sequencing and annotation.</title>
        <authorList>
            <consortium name="The Broad Institute Genomics Platform"/>
            <consortium name="The Broad Institute Genome Sequencing Center for Infectious Disease"/>
            <person name="Wu L."/>
            <person name="Ma J."/>
        </authorList>
    </citation>
    <scope>NUCLEOTIDE SEQUENCE [LARGE SCALE GENOMIC DNA]</scope>
    <source>
        <strain evidence="3">CCM 8936</strain>
    </source>
</reference>
<accession>A0ABW4BVE4</accession>
<dbReference type="InterPro" id="IPR053737">
    <property type="entry name" value="Type_II_TA_Toxin"/>
</dbReference>
<name>A0ABW4BVE4_9LACO</name>
<keyword evidence="3" id="KW-1185">Reference proteome</keyword>
<organism evidence="2 3">
    <name type="scientific">Companilactobacillus keshanensis</name>
    <dbReference type="NCBI Taxonomy" id="2486003"/>
    <lineage>
        <taxon>Bacteria</taxon>
        <taxon>Bacillati</taxon>
        <taxon>Bacillota</taxon>
        <taxon>Bacilli</taxon>
        <taxon>Lactobacillales</taxon>
        <taxon>Lactobacillaceae</taxon>
        <taxon>Companilactobacillus</taxon>
    </lineage>
</organism>
<evidence type="ECO:0000259" key="1">
    <source>
        <dbReference type="Pfam" id="PF02661"/>
    </source>
</evidence>
<dbReference type="EMBL" id="JBHTOI010000042">
    <property type="protein sequence ID" value="MFD1418532.1"/>
    <property type="molecule type" value="Genomic_DNA"/>
</dbReference>
<evidence type="ECO:0000313" key="2">
    <source>
        <dbReference type="EMBL" id="MFD1418532.1"/>
    </source>
</evidence>
<sequence length="233" mass="27426">MKDFKILYKKVRYQGVIYWTYQSEKEIKDLLYILQRQMHRQYKNLSDKKLTVSSEPVDNEHGEIIVELDGKVLKKYLIMGIETIYLNMDDMIEYNEAAQDIFKEDGVYGKRGVTDSSTLDYTVSSVRDSFCFDLDTSPSIAHKAAKYWYRTAYYQAFSNGNKRTGLIAALMFLYLNFYIFDNGQDKSDLYEKISIRIANGRCSEYDVYMFIIDNVSYDIERTTKNFIMRGKSK</sequence>